<dbReference type="EMBL" id="FQVL01000002">
    <property type="protein sequence ID" value="SHE66174.1"/>
    <property type="molecule type" value="Genomic_DNA"/>
</dbReference>
<dbReference type="InterPro" id="IPR021791">
    <property type="entry name" value="Phage_TAC_11"/>
</dbReference>
<keyword evidence="2" id="KW-1185">Reference proteome</keyword>
<organism evidence="1 2">
    <name type="scientific">Seinonella peptonophila</name>
    <dbReference type="NCBI Taxonomy" id="112248"/>
    <lineage>
        <taxon>Bacteria</taxon>
        <taxon>Bacillati</taxon>
        <taxon>Bacillota</taxon>
        <taxon>Bacilli</taxon>
        <taxon>Bacillales</taxon>
        <taxon>Thermoactinomycetaceae</taxon>
        <taxon>Seinonella</taxon>
    </lineage>
</organism>
<accession>A0A1M4VB30</accession>
<dbReference type="AlphaFoldDB" id="A0A1M4VB30"/>
<dbReference type="Proteomes" id="UP000184476">
    <property type="component" value="Unassembled WGS sequence"/>
</dbReference>
<name>A0A1M4VB30_9BACL</name>
<reference evidence="1 2" key="1">
    <citation type="submission" date="2016-11" db="EMBL/GenBank/DDBJ databases">
        <authorList>
            <person name="Jaros S."/>
            <person name="Januszkiewicz K."/>
            <person name="Wedrychowicz H."/>
        </authorList>
    </citation>
    <scope>NUCLEOTIDE SEQUENCE [LARGE SCALE GENOMIC DNA]</scope>
    <source>
        <strain evidence="1 2">DSM 44666</strain>
    </source>
</reference>
<proteinExistence type="predicted"/>
<evidence type="ECO:0000313" key="1">
    <source>
        <dbReference type="EMBL" id="SHE66174.1"/>
    </source>
</evidence>
<dbReference type="Pfam" id="PF11836">
    <property type="entry name" value="Phage_TAC_11"/>
    <property type="match status" value="1"/>
</dbReference>
<evidence type="ECO:0008006" key="3">
    <source>
        <dbReference type="Google" id="ProtNLM"/>
    </source>
</evidence>
<protein>
    <recommendedName>
        <fullName evidence="3">Phage tail assembly chaperone protein, TAC</fullName>
    </recommendedName>
</protein>
<evidence type="ECO:0000313" key="2">
    <source>
        <dbReference type="Proteomes" id="UP000184476"/>
    </source>
</evidence>
<gene>
    <name evidence="1" type="ORF">SAMN05444392_102272</name>
</gene>
<sequence length="99" mass="10963">MANKQAGYVSIKLDKQRKFKYTFNALVELEDILGKGFGQMEGNFKMKDLRSIVWAGLIHESPDLTVEEAGDLIDQAESIEAVAKAATEAIEMTVGNKKK</sequence>
<dbReference type="STRING" id="112248.SAMN05444392_102272"/>
<dbReference type="RefSeq" id="WP_073153665.1">
    <property type="nucleotide sequence ID" value="NZ_FQVL01000002.1"/>
</dbReference>
<dbReference type="OrthoDB" id="1801573at2"/>